<keyword evidence="1 4" id="KW-0808">Transferase</keyword>
<comment type="caution">
    <text evidence="4">The sequence shown here is derived from an EMBL/GenBank/DDBJ whole genome shotgun (WGS) entry which is preliminary data.</text>
</comment>
<dbReference type="eggNOG" id="COG0204">
    <property type="taxonomic scope" value="Bacteria"/>
</dbReference>
<evidence type="ECO:0000313" key="5">
    <source>
        <dbReference type="Proteomes" id="UP000007652"/>
    </source>
</evidence>
<dbReference type="GO" id="GO:0003841">
    <property type="term" value="F:1-acylglycerol-3-phosphate O-acyltransferase activity"/>
    <property type="evidence" value="ECO:0007669"/>
    <property type="project" value="UniProtKB-EC"/>
</dbReference>
<feature type="domain" description="Phospholipid/glycerol acyltransferase" evidence="3">
    <location>
        <begin position="51"/>
        <end position="164"/>
    </location>
</feature>
<dbReference type="CDD" id="cd07989">
    <property type="entry name" value="LPLAT_AGPAT-like"/>
    <property type="match status" value="1"/>
</dbReference>
<dbReference type="EMBL" id="CAKP01000125">
    <property type="protein sequence ID" value="CCJ34463.1"/>
    <property type="molecule type" value="Genomic_DNA"/>
</dbReference>
<dbReference type="InterPro" id="IPR002123">
    <property type="entry name" value="Plipid/glycerol_acylTrfase"/>
</dbReference>
<dbReference type="Proteomes" id="UP000007652">
    <property type="component" value="Unassembled WGS sequence"/>
</dbReference>
<dbReference type="STRING" id="857293.CAAU_2380"/>
<evidence type="ECO:0000313" key="4">
    <source>
        <dbReference type="EMBL" id="CCJ34463.1"/>
    </source>
</evidence>
<keyword evidence="2 4" id="KW-0012">Acyltransferase</keyword>
<organism evidence="4 5">
    <name type="scientific">Caloramator australicus RC3</name>
    <dbReference type="NCBI Taxonomy" id="857293"/>
    <lineage>
        <taxon>Bacteria</taxon>
        <taxon>Bacillati</taxon>
        <taxon>Bacillota</taxon>
        <taxon>Clostridia</taxon>
        <taxon>Eubacteriales</taxon>
        <taxon>Clostridiaceae</taxon>
        <taxon>Caloramator</taxon>
    </lineage>
</organism>
<dbReference type="PANTHER" id="PTHR10434">
    <property type="entry name" value="1-ACYL-SN-GLYCEROL-3-PHOSPHATE ACYLTRANSFERASE"/>
    <property type="match status" value="1"/>
</dbReference>
<evidence type="ECO:0000259" key="3">
    <source>
        <dbReference type="SMART" id="SM00563"/>
    </source>
</evidence>
<dbReference type="SMART" id="SM00563">
    <property type="entry name" value="PlsC"/>
    <property type="match status" value="1"/>
</dbReference>
<dbReference type="Pfam" id="PF01553">
    <property type="entry name" value="Acyltransferase"/>
    <property type="match status" value="1"/>
</dbReference>
<dbReference type="RefSeq" id="WP_008909714.1">
    <property type="nucleotide sequence ID" value="NZ_CAKP01000125.1"/>
</dbReference>
<dbReference type="EC" id="2.3.1.51" evidence="4"/>
<reference evidence="4 5" key="1">
    <citation type="journal article" date="2011" name="J. Bacteriol.">
        <title>Draft genome sequence of Caloramator australicus strain RC3T, a thermoanaerobe from the Great Artesian Basin of Australia.</title>
        <authorList>
            <person name="Ogg C.D."/>
            <person name="Patel B.K.C."/>
        </authorList>
    </citation>
    <scope>NUCLEOTIDE SEQUENCE [LARGE SCALE GENOMIC DNA]</scope>
    <source>
        <strain evidence="4 5">RC3</strain>
    </source>
</reference>
<dbReference type="PANTHER" id="PTHR10434:SF40">
    <property type="entry name" value="1-ACYL-SN-GLYCEROL-3-PHOSPHATE ACYLTRANSFERASE"/>
    <property type="match status" value="1"/>
</dbReference>
<dbReference type="SUPFAM" id="SSF69593">
    <property type="entry name" value="Glycerol-3-phosphate (1)-acyltransferase"/>
    <property type="match status" value="1"/>
</dbReference>
<dbReference type="AlphaFoldDB" id="I7LI18"/>
<dbReference type="OrthoDB" id="9803035at2"/>
<dbReference type="GO" id="GO:0006654">
    <property type="term" value="P:phosphatidic acid biosynthetic process"/>
    <property type="evidence" value="ECO:0007669"/>
    <property type="project" value="TreeGrafter"/>
</dbReference>
<keyword evidence="5" id="KW-1185">Reference proteome</keyword>
<sequence length="232" mass="26235">MLKDILGKFLFTLPESIYKPICKKIVDYTLNKYAHIEVKNYENLASLKSPVIFIANHLSNSDGLILNKVLKDFDPYFVAGVKLQSKALSRIGIESVNTITIHPNSADIEAIKKSINVIKEGHSLMIFPEGTRSRTGKMIEGKKGIILIARRCNVPIVPIGLYGTEKLMPINDDDMGKERFFKADVTVNIGKAFSLPEKIEGMNKEEYDNYCLNYLMKKIAELLPDEYRGVYK</sequence>
<accession>I7LI18</accession>
<evidence type="ECO:0000256" key="1">
    <source>
        <dbReference type="ARBA" id="ARBA00022679"/>
    </source>
</evidence>
<name>I7LI18_9CLOT</name>
<gene>
    <name evidence="4" type="ORF">CAAU_2380</name>
</gene>
<proteinExistence type="predicted"/>
<protein>
    <submittedName>
        <fullName evidence="4">1-acyl-sn-glycerol-3-phosphate acyltransferase</fullName>
        <ecNumber evidence="4">2.3.1.51</ecNumber>
    </submittedName>
</protein>
<evidence type="ECO:0000256" key="2">
    <source>
        <dbReference type="ARBA" id="ARBA00023315"/>
    </source>
</evidence>